<name>A0AAD7MXJ4_9AGAR</name>
<dbReference type="Proteomes" id="UP001215598">
    <property type="component" value="Unassembled WGS sequence"/>
</dbReference>
<reference evidence="2" key="1">
    <citation type="submission" date="2023-03" db="EMBL/GenBank/DDBJ databases">
        <title>Massive genome expansion in bonnet fungi (Mycena s.s.) driven by repeated elements and novel gene families across ecological guilds.</title>
        <authorList>
            <consortium name="Lawrence Berkeley National Laboratory"/>
            <person name="Harder C.B."/>
            <person name="Miyauchi S."/>
            <person name="Viragh M."/>
            <person name="Kuo A."/>
            <person name="Thoen E."/>
            <person name="Andreopoulos B."/>
            <person name="Lu D."/>
            <person name="Skrede I."/>
            <person name="Drula E."/>
            <person name="Henrissat B."/>
            <person name="Morin E."/>
            <person name="Kohler A."/>
            <person name="Barry K."/>
            <person name="LaButti K."/>
            <person name="Morin E."/>
            <person name="Salamov A."/>
            <person name="Lipzen A."/>
            <person name="Mereny Z."/>
            <person name="Hegedus B."/>
            <person name="Baldrian P."/>
            <person name="Stursova M."/>
            <person name="Weitz H."/>
            <person name="Taylor A."/>
            <person name="Grigoriev I.V."/>
            <person name="Nagy L.G."/>
            <person name="Martin F."/>
            <person name="Kauserud H."/>
        </authorList>
    </citation>
    <scope>NUCLEOTIDE SEQUENCE</scope>
    <source>
        <strain evidence="2">CBHHK182m</strain>
    </source>
</reference>
<dbReference type="AlphaFoldDB" id="A0AAD7MXJ4"/>
<protein>
    <submittedName>
        <fullName evidence="2">Uncharacterized protein</fullName>
    </submittedName>
</protein>
<evidence type="ECO:0000256" key="1">
    <source>
        <dbReference type="SAM" id="Phobius"/>
    </source>
</evidence>
<evidence type="ECO:0000313" key="3">
    <source>
        <dbReference type="Proteomes" id="UP001215598"/>
    </source>
</evidence>
<sequence length="178" mass="19878">MPSSRATLHPLQGLRLTWPNSRLKWATLQGRYSPWTPPAHPAGLFRHFALDIIVSSSYGFSLGAIRKWALEAGEALTVAIGRDAAFCPRCPRPRADRRGTHRIAPPLGLPNLQLLLFTRLVAGPVLLLSTLVLFRRHRKVVHAAAYKYPNGETMECMYVLFVLSSFPSLHARSPLAYK</sequence>
<organism evidence="2 3">
    <name type="scientific">Mycena metata</name>
    <dbReference type="NCBI Taxonomy" id="1033252"/>
    <lineage>
        <taxon>Eukaryota</taxon>
        <taxon>Fungi</taxon>
        <taxon>Dikarya</taxon>
        <taxon>Basidiomycota</taxon>
        <taxon>Agaricomycotina</taxon>
        <taxon>Agaricomycetes</taxon>
        <taxon>Agaricomycetidae</taxon>
        <taxon>Agaricales</taxon>
        <taxon>Marasmiineae</taxon>
        <taxon>Mycenaceae</taxon>
        <taxon>Mycena</taxon>
    </lineage>
</organism>
<keyword evidence="3" id="KW-1185">Reference proteome</keyword>
<comment type="caution">
    <text evidence="2">The sequence shown here is derived from an EMBL/GenBank/DDBJ whole genome shotgun (WGS) entry which is preliminary data.</text>
</comment>
<keyword evidence="1" id="KW-0812">Transmembrane</keyword>
<proteinExistence type="predicted"/>
<keyword evidence="1" id="KW-1133">Transmembrane helix</keyword>
<feature type="transmembrane region" description="Helical" evidence="1">
    <location>
        <begin position="114"/>
        <end position="134"/>
    </location>
</feature>
<dbReference type="EMBL" id="JARKIB010000128">
    <property type="protein sequence ID" value="KAJ7735156.1"/>
    <property type="molecule type" value="Genomic_DNA"/>
</dbReference>
<keyword evidence="1" id="KW-0472">Membrane</keyword>
<accession>A0AAD7MXJ4</accession>
<evidence type="ECO:0000313" key="2">
    <source>
        <dbReference type="EMBL" id="KAJ7735156.1"/>
    </source>
</evidence>
<gene>
    <name evidence="2" type="ORF">B0H16DRAFT_1892303</name>
</gene>